<evidence type="ECO:0000313" key="14">
    <source>
        <dbReference type="EMBL" id="GHE41209.1"/>
    </source>
</evidence>
<evidence type="ECO:0000256" key="4">
    <source>
        <dbReference type="ARBA" id="ARBA00022559"/>
    </source>
</evidence>
<dbReference type="Gene3D" id="3.40.30.10">
    <property type="entry name" value="Glutaredoxin"/>
    <property type="match status" value="1"/>
</dbReference>
<dbReference type="InterPro" id="IPR036249">
    <property type="entry name" value="Thioredoxin-like_sf"/>
</dbReference>
<gene>
    <name evidence="14" type="ORF">GCM10017764_25630</name>
</gene>
<dbReference type="Proteomes" id="UP000620550">
    <property type="component" value="Unassembled WGS sequence"/>
</dbReference>
<dbReference type="NCBIfam" id="NF006960">
    <property type="entry name" value="PRK09437.1"/>
    <property type="match status" value="1"/>
</dbReference>
<evidence type="ECO:0000256" key="12">
    <source>
        <dbReference type="ARBA" id="ARBA00049091"/>
    </source>
</evidence>
<dbReference type="PIRSF" id="PIRSF000239">
    <property type="entry name" value="AHPC"/>
    <property type="match status" value="1"/>
</dbReference>
<dbReference type="PANTHER" id="PTHR42801">
    <property type="entry name" value="THIOREDOXIN-DEPENDENT PEROXIDE REDUCTASE"/>
    <property type="match status" value="1"/>
</dbReference>
<keyword evidence="8" id="KW-0676">Redox-active center</keyword>
<evidence type="ECO:0000256" key="5">
    <source>
        <dbReference type="ARBA" id="ARBA00022862"/>
    </source>
</evidence>
<keyword evidence="4" id="KW-0575">Peroxidase</keyword>
<keyword evidence="15" id="KW-1185">Reference proteome</keyword>
<evidence type="ECO:0000256" key="11">
    <source>
        <dbReference type="ARBA" id="ARBA00042639"/>
    </source>
</evidence>
<protein>
    <recommendedName>
        <fullName evidence="3">thioredoxin-dependent peroxiredoxin</fullName>
        <ecNumber evidence="3">1.11.1.24</ecNumber>
    </recommendedName>
    <alternativeName>
        <fullName evidence="9">Thioredoxin peroxidase</fullName>
    </alternativeName>
    <alternativeName>
        <fullName evidence="11">Thioredoxin-dependent peroxiredoxin Bcp</fullName>
    </alternativeName>
</protein>
<dbReference type="PANTHER" id="PTHR42801:SF4">
    <property type="entry name" value="AHPC_TSA FAMILY PROTEIN"/>
    <property type="match status" value="1"/>
</dbReference>
<evidence type="ECO:0000256" key="9">
    <source>
        <dbReference type="ARBA" id="ARBA00032824"/>
    </source>
</evidence>
<dbReference type="Pfam" id="PF00578">
    <property type="entry name" value="AhpC-TSA"/>
    <property type="match status" value="1"/>
</dbReference>
<dbReference type="InterPro" id="IPR050924">
    <property type="entry name" value="Peroxiredoxin_BCP/PrxQ"/>
</dbReference>
<comment type="catalytic activity">
    <reaction evidence="12">
        <text>a hydroperoxide + [thioredoxin]-dithiol = an alcohol + [thioredoxin]-disulfide + H2O</text>
        <dbReference type="Rhea" id="RHEA:62620"/>
        <dbReference type="Rhea" id="RHEA-COMP:10698"/>
        <dbReference type="Rhea" id="RHEA-COMP:10700"/>
        <dbReference type="ChEBI" id="CHEBI:15377"/>
        <dbReference type="ChEBI" id="CHEBI:29950"/>
        <dbReference type="ChEBI" id="CHEBI:30879"/>
        <dbReference type="ChEBI" id="CHEBI:35924"/>
        <dbReference type="ChEBI" id="CHEBI:50058"/>
        <dbReference type="EC" id="1.11.1.24"/>
    </reaction>
</comment>
<feature type="domain" description="Thioredoxin" evidence="13">
    <location>
        <begin position="18"/>
        <end position="168"/>
    </location>
</feature>
<evidence type="ECO:0000256" key="6">
    <source>
        <dbReference type="ARBA" id="ARBA00023002"/>
    </source>
</evidence>
<evidence type="ECO:0000256" key="3">
    <source>
        <dbReference type="ARBA" id="ARBA00013017"/>
    </source>
</evidence>
<evidence type="ECO:0000256" key="8">
    <source>
        <dbReference type="ARBA" id="ARBA00023284"/>
    </source>
</evidence>
<comment type="subunit">
    <text evidence="2">Monomer.</text>
</comment>
<reference evidence="15" key="1">
    <citation type="journal article" date="2019" name="Int. J. Syst. Evol. Microbiol.">
        <title>The Global Catalogue of Microorganisms (GCM) 10K type strain sequencing project: providing services to taxonomists for standard genome sequencing and annotation.</title>
        <authorList>
            <consortium name="The Broad Institute Genomics Platform"/>
            <consortium name="The Broad Institute Genome Sequencing Center for Infectious Disease"/>
            <person name="Wu L."/>
            <person name="Ma J."/>
        </authorList>
    </citation>
    <scope>NUCLEOTIDE SEQUENCE [LARGE SCALE GENOMIC DNA]</scope>
    <source>
        <strain evidence="15">CGMCC 1.12966</strain>
    </source>
</reference>
<comment type="function">
    <text evidence="1">Thiol-specific peroxidase that catalyzes the reduction of hydrogen peroxide and organic hydroperoxides to water and alcohols, respectively. Plays a role in cell protection against oxidative stress by detoxifying peroxides and as sensor of hydrogen peroxide-mediated signaling events.</text>
</comment>
<evidence type="ECO:0000259" key="13">
    <source>
        <dbReference type="PROSITE" id="PS51352"/>
    </source>
</evidence>
<proteinExistence type="inferred from homology"/>
<sequence>MILLNPVNKIKITIMAELNVGDKAPALRAKNQNGETVELSSFLGKKVILYFYPKDNTPGCTTEACNFRDNYQSLLKDGFEVIGVSIDSEQSHQKFISKFDLPFHLLADVDQKIVEDYGVWVEKNMYGKKYMGTARTTFIIDENGVIAHIIKKVDNKNASQQVRDLYKG</sequence>
<keyword evidence="5" id="KW-0049">Antioxidant</keyword>
<accession>A0ABQ3HZH6</accession>
<comment type="caution">
    <text evidence="14">The sequence shown here is derived from an EMBL/GenBank/DDBJ whole genome shotgun (WGS) entry which is preliminary data.</text>
</comment>
<evidence type="ECO:0000313" key="15">
    <source>
        <dbReference type="Proteomes" id="UP000620550"/>
    </source>
</evidence>
<evidence type="ECO:0000256" key="10">
    <source>
        <dbReference type="ARBA" id="ARBA00038489"/>
    </source>
</evidence>
<dbReference type="PROSITE" id="PS51352">
    <property type="entry name" value="THIOREDOXIN_2"/>
    <property type="match status" value="1"/>
</dbReference>
<comment type="similarity">
    <text evidence="10">Belongs to the peroxiredoxin family. BCP/PrxQ subfamily.</text>
</comment>
<name>A0ABQ3HZH6_9SPHI</name>
<keyword evidence="6" id="KW-0560">Oxidoreductase</keyword>
<organism evidence="14 15">
    <name type="scientific">Sphingobacterium griseoflavum</name>
    <dbReference type="NCBI Taxonomy" id="1474952"/>
    <lineage>
        <taxon>Bacteria</taxon>
        <taxon>Pseudomonadati</taxon>
        <taxon>Bacteroidota</taxon>
        <taxon>Sphingobacteriia</taxon>
        <taxon>Sphingobacteriales</taxon>
        <taxon>Sphingobacteriaceae</taxon>
        <taxon>Sphingobacterium</taxon>
    </lineage>
</organism>
<evidence type="ECO:0000256" key="7">
    <source>
        <dbReference type="ARBA" id="ARBA00023157"/>
    </source>
</evidence>
<evidence type="ECO:0000256" key="1">
    <source>
        <dbReference type="ARBA" id="ARBA00003330"/>
    </source>
</evidence>
<dbReference type="EC" id="1.11.1.24" evidence="3"/>
<dbReference type="InterPro" id="IPR000866">
    <property type="entry name" value="AhpC/TSA"/>
</dbReference>
<dbReference type="SUPFAM" id="SSF52833">
    <property type="entry name" value="Thioredoxin-like"/>
    <property type="match status" value="1"/>
</dbReference>
<dbReference type="InterPro" id="IPR024706">
    <property type="entry name" value="Peroxiredoxin_AhpC-typ"/>
</dbReference>
<keyword evidence="7" id="KW-1015">Disulfide bond</keyword>
<dbReference type="EMBL" id="BNAF01000009">
    <property type="protein sequence ID" value="GHE41209.1"/>
    <property type="molecule type" value="Genomic_DNA"/>
</dbReference>
<dbReference type="InterPro" id="IPR013766">
    <property type="entry name" value="Thioredoxin_domain"/>
</dbReference>
<dbReference type="CDD" id="cd03017">
    <property type="entry name" value="PRX_BCP"/>
    <property type="match status" value="1"/>
</dbReference>
<evidence type="ECO:0000256" key="2">
    <source>
        <dbReference type="ARBA" id="ARBA00011245"/>
    </source>
</evidence>